<comment type="function">
    <text evidence="2 19">Cell wall formation.</text>
</comment>
<dbReference type="Gene3D" id="3.30.43.10">
    <property type="entry name" value="Uridine Diphospho-n-acetylenolpyruvylglucosamine Reductase, domain 2"/>
    <property type="match status" value="1"/>
</dbReference>
<dbReference type="GO" id="GO:0009252">
    <property type="term" value="P:peptidoglycan biosynthetic process"/>
    <property type="evidence" value="ECO:0007669"/>
    <property type="project" value="UniProtKB-UniRule"/>
</dbReference>
<dbReference type="InterPro" id="IPR016167">
    <property type="entry name" value="FAD-bd_PCMH_sub1"/>
</dbReference>
<evidence type="ECO:0000256" key="9">
    <source>
        <dbReference type="ARBA" id="ARBA00022630"/>
    </source>
</evidence>
<dbReference type="SUPFAM" id="SSF56176">
    <property type="entry name" value="FAD-binding/transporter-associated domain-like"/>
    <property type="match status" value="1"/>
</dbReference>
<dbReference type="EMBL" id="JABWGV010000006">
    <property type="protein sequence ID" value="NVD45885.1"/>
    <property type="molecule type" value="Genomic_DNA"/>
</dbReference>
<comment type="pathway">
    <text evidence="4 19">Cell wall biogenesis; peptidoglycan biosynthesis.</text>
</comment>
<evidence type="ECO:0000256" key="12">
    <source>
        <dbReference type="ARBA" id="ARBA00022960"/>
    </source>
</evidence>
<keyword evidence="9 19" id="KW-0285">Flavoprotein</keyword>
<keyword evidence="12 19" id="KW-0133">Cell shape</keyword>
<evidence type="ECO:0000256" key="8">
    <source>
        <dbReference type="ARBA" id="ARBA00022618"/>
    </source>
</evidence>
<dbReference type="Gene3D" id="3.30.465.10">
    <property type="match status" value="1"/>
</dbReference>
<dbReference type="HAMAP" id="MF_00037">
    <property type="entry name" value="MurB"/>
    <property type="match status" value="1"/>
</dbReference>
<evidence type="ECO:0000256" key="18">
    <source>
        <dbReference type="ARBA" id="ARBA00048914"/>
    </source>
</evidence>
<feature type="active site" evidence="19">
    <location>
        <position position="322"/>
    </location>
</feature>
<keyword evidence="11 19" id="KW-0521">NADP</keyword>
<evidence type="ECO:0000256" key="16">
    <source>
        <dbReference type="ARBA" id="ARBA00023316"/>
    </source>
</evidence>
<evidence type="ECO:0000256" key="6">
    <source>
        <dbReference type="ARBA" id="ARBA00015188"/>
    </source>
</evidence>
<dbReference type="PANTHER" id="PTHR21071">
    <property type="entry name" value="UDP-N-ACETYLENOLPYRUVOYLGLUCOSAMINE REDUCTASE"/>
    <property type="match status" value="1"/>
</dbReference>
<dbReference type="InterPro" id="IPR036318">
    <property type="entry name" value="FAD-bd_PCMH-like_sf"/>
</dbReference>
<comment type="subcellular location">
    <subcellularLocation>
        <location evidence="3 19">Cytoplasm</location>
    </subcellularLocation>
</comment>
<evidence type="ECO:0000256" key="5">
    <source>
        <dbReference type="ARBA" id="ARBA00012518"/>
    </source>
</evidence>
<dbReference type="Pfam" id="PF01565">
    <property type="entry name" value="FAD_binding_4"/>
    <property type="match status" value="1"/>
</dbReference>
<evidence type="ECO:0000256" key="20">
    <source>
        <dbReference type="SAM" id="MobiDB-lite"/>
    </source>
</evidence>
<dbReference type="Gene3D" id="3.90.78.10">
    <property type="entry name" value="UDP-N-acetylenolpyruvoylglucosamine reductase, C-terminal domain"/>
    <property type="match status" value="1"/>
</dbReference>
<dbReference type="UniPathway" id="UPA00219"/>
<sequence length="329" mass="35217">MTMNQPDDWAMYDHGAAPFSHIEEDGEELYLNQDDARGDITLNAPLSKLVWFKSGGAADYLFEPEDTDDLRSLISLVAGQMPVMALGLGSNLIIRDGGVPGVVVRLGKPFSYAKREGEEGDAALTLNCGGGTPGILVASAARDAGIAGLEFLRGIPGTVGGFVRMNGGAYGREVADILIDCEVVMPDGTLTRLPVEDLGYSYRHSALPEGAVVVSARFRGEPGDPEEIGAEMDRIAKAREESQPLRTKTGGSTFKNPPNMKAWQLVDEAGCRGLMNGDAMVSEKHTNFLINTGDASSAEIEGLGEEVRARVYAKSGIELEWEIQRVGRV</sequence>
<keyword evidence="10 19" id="KW-0274">FAD</keyword>
<dbReference type="AlphaFoldDB" id="A0A850H9A8"/>
<dbReference type="GO" id="GO:0005829">
    <property type="term" value="C:cytosol"/>
    <property type="evidence" value="ECO:0007669"/>
    <property type="project" value="TreeGrafter"/>
</dbReference>
<dbReference type="InterPro" id="IPR011601">
    <property type="entry name" value="MurB_C"/>
</dbReference>
<evidence type="ECO:0000256" key="15">
    <source>
        <dbReference type="ARBA" id="ARBA00023306"/>
    </source>
</evidence>
<feature type="active site" description="Proton donor" evidence="19">
    <location>
        <position position="252"/>
    </location>
</feature>
<name>A0A850H9A8_9SPHN</name>
<accession>A0A850H9A8</accession>
<dbReference type="GO" id="GO:0008762">
    <property type="term" value="F:UDP-N-acetylmuramate dehydrogenase activity"/>
    <property type="evidence" value="ECO:0007669"/>
    <property type="project" value="UniProtKB-UniRule"/>
</dbReference>
<evidence type="ECO:0000256" key="2">
    <source>
        <dbReference type="ARBA" id="ARBA00003921"/>
    </source>
</evidence>
<feature type="region of interest" description="Disordered" evidence="20">
    <location>
        <begin position="240"/>
        <end position="259"/>
    </location>
</feature>
<evidence type="ECO:0000313" key="22">
    <source>
        <dbReference type="EMBL" id="NVD45885.1"/>
    </source>
</evidence>
<reference evidence="22 23" key="1">
    <citation type="submission" date="2020-06" db="EMBL/GenBank/DDBJ databases">
        <title>Altererythrobacter sp. HHU K3-1.</title>
        <authorList>
            <person name="Zhang D."/>
            <person name="Xue H."/>
        </authorList>
    </citation>
    <scope>NUCLEOTIDE SEQUENCE [LARGE SCALE GENOMIC DNA]</scope>
    <source>
        <strain evidence="22 23">HHU K3-1</strain>
    </source>
</reference>
<comment type="cofactor">
    <cofactor evidence="1 19">
        <name>FAD</name>
        <dbReference type="ChEBI" id="CHEBI:57692"/>
    </cofactor>
</comment>
<evidence type="ECO:0000256" key="10">
    <source>
        <dbReference type="ARBA" id="ARBA00022827"/>
    </source>
</evidence>
<proteinExistence type="inferred from homology"/>
<feature type="domain" description="FAD-binding PCMH-type" evidence="21">
    <location>
        <begin position="53"/>
        <end position="223"/>
    </location>
</feature>
<keyword evidence="15 19" id="KW-0131">Cell cycle</keyword>
<comment type="caution">
    <text evidence="22">The sequence shown here is derived from an EMBL/GenBank/DDBJ whole genome shotgun (WGS) entry which is preliminary data.</text>
</comment>
<evidence type="ECO:0000313" key="23">
    <source>
        <dbReference type="Proteomes" id="UP000561438"/>
    </source>
</evidence>
<dbReference type="InterPro" id="IPR016169">
    <property type="entry name" value="FAD-bd_PCMH_sub2"/>
</dbReference>
<evidence type="ECO:0000256" key="7">
    <source>
        <dbReference type="ARBA" id="ARBA00022490"/>
    </source>
</evidence>
<evidence type="ECO:0000256" key="4">
    <source>
        <dbReference type="ARBA" id="ARBA00004752"/>
    </source>
</evidence>
<comment type="catalytic activity">
    <reaction evidence="18 19">
        <text>UDP-N-acetyl-alpha-D-muramate + NADP(+) = UDP-N-acetyl-3-O-(1-carboxyvinyl)-alpha-D-glucosamine + NADPH + H(+)</text>
        <dbReference type="Rhea" id="RHEA:12248"/>
        <dbReference type="ChEBI" id="CHEBI:15378"/>
        <dbReference type="ChEBI" id="CHEBI:57783"/>
        <dbReference type="ChEBI" id="CHEBI:58349"/>
        <dbReference type="ChEBI" id="CHEBI:68483"/>
        <dbReference type="ChEBI" id="CHEBI:70757"/>
        <dbReference type="EC" id="1.3.1.98"/>
    </reaction>
</comment>
<dbReference type="InterPro" id="IPR006094">
    <property type="entry name" value="Oxid_FAD_bind_N"/>
</dbReference>
<evidence type="ECO:0000256" key="14">
    <source>
        <dbReference type="ARBA" id="ARBA00023002"/>
    </source>
</evidence>
<keyword evidence="8 19" id="KW-0132">Cell division</keyword>
<evidence type="ECO:0000256" key="19">
    <source>
        <dbReference type="HAMAP-Rule" id="MF_00037"/>
    </source>
</evidence>
<comment type="similarity">
    <text evidence="19">Belongs to the MurB family.</text>
</comment>
<evidence type="ECO:0000256" key="1">
    <source>
        <dbReference type="ARBA" id="ARBA00001974"/>
    </source>
</evidence>
<dbReference type="NCBIfam" id="TIGR00179">
    <property type="entry name" value="murB"/>
    <property type="match status" value="1"/>
</dbReference>
<evidence type="ECO:0000256" key="3">
    <source>
        <dbReference type="ARBA" id="ARBA00004496"/>
    </source>
</evidence>
<dbReference type="GO" id="GO:0008360">
    <property type="term" value="P:regulation of cell shape"/>
    <property type="evidence" value="ECO:0007669"/>
    <property type="project" value="UniProtKB-KW"/>
</dbReference>
<dbReference type="NCBIfam" id="NF010480">
    <property type="entry name" value="PRK13905.1"/>
    <property type="match status" value="1"/>
</dbReference>
<keyword evidence="7 19" id="KW-0963">Cytoplasm</keyword>
<evidence type="ECO:0000256" key="13">
    <source>
        <dbReference type="ARBA" id="ARBA00022984"/>
    </source>
</evidence>
<keyword evidence="16 19" id="KW-0961">Cell wall biogenesis/degradation</keyword>
<dbReference type="GO" id="GO:0071949">
    <property type="term" value="F:FAD binding"/>
    <property type="evidence" value="ECO:0007669"/>
    <property type="project" value="InterPro"/>
</dbReference>
<evidence type="ECO:0000259" key="21">
    <source>
        <dbReference type="PROSITE" id="PS51387"/>
    </source>
</evidence>
<dbReference type="InterPro" id="IPR016166">
    <property type="entry name" value="FAD-bd_PCMH"/>
</dbReference>
<dbReference type="PROSITE" id="PS51387">
    <property type="entry name" value="FAD_PCMH"/>
    <property type="match status" value="1"/>
</dbReference>
<gene>
    <name evidence="19 22" type="primary">murB</name>
    <name evidence="22" type="ORF">HUV48_12795</name>
</gene>
<protein>
    <recommendedName>
        <fullName evidence="6 19">UDP-N-acetylenolpyruvoylglucosamine reductase</fullName>
        <ecNumber evidence="5 19">1.3.1.98</ecNumber>
    </recommendedName>
    <alternativeName>
        <fullName evidence="17 19">UDP-N-acetylmuramate dehydrogenase</fullName>
    </alternativeName>
</protein>
<dbReference type="PANTHER" id="PTHR21071:SF4">
    <property type="entry name" value="UDP-N-ACETYLENOLPYRUVOYLGLUCOSAMINE REDUCTASE"/>
    <property type="match status" value="1"/>
</dbReference>
<dbReference type="GO" id="GO:0071555">
    <property type="term" value="P:cell wall organization"/>
    <property type="evidence" value="ECO:0007669"/>
    <property type="project" value="UniProtKB-KW"/>
</dbReference>
<organism evidence="22 23">
    <name type="scientific">Qipengyuania atrilutea</name>
    <dbReference type="NCBI Taxonomy" id="2744473"/>
    <lineage>
        <taxon>Bacteria</taxon>
        <taxon>Pseudomonadati</taxon>
        <taxon>Pseudomonadota</taxon>
        <taxon>Alphaproteobacteria</taxon>
        <taxon>Sphingomonadales</taxon>
        <taxon>Erythrobacteraceae</taxon>
        <taxon>Qipengyuania</taxon>
    </lineage>
</organism>
<keyword evidence="13 19" id="KW-0573">Peptidoglycan synthesis</keyword>
<feature type="compositionally biased region" description="Polar residues" evidence="20">
    <location>
        <begin position="244"/>
        <end position="256"/>
    </location>
</feature>
<dbReference type="EC" id="1.3.1.98" evidence="5 19"/>
<dbReference type="Proteomes" id="UP000561438">
    <property type="component" value="Unassembled WGS sequence"/>
</dbReference>
<keyword evidence="23" id="KW-1185">Reference proteome</keyword>
<evidence type="ECO:0000256" key="17">
    <source>
        <dbReference type="ARBA" id="ARBA00031026"/>
    </source>
</evidence>
<keyword evidence="14 19" id="KW-0560">Oxidoreductase</keyword>
<dbReference type="Pfam" id="PF02873">
    <property type="entry name" value="MurB_C"/>
    <property type="match status" value="1"/>
</dbReference>
<feature type="active site" evidence="19">
    <location>
        <position position="203"/>
    </location>
</feature>
<dbReference type="InterPro" id="IPR036635">
    <property type="entry name" value="MurB_C_sf"/>
</dbReference>
<dbReference type="GO" id="GO:0051301">
    <property type="term" value="P:cell division"/>
    <property type="evidence" value="ECO:0007669"/>
    <property type="project" value="UniProtKB-KW"/>
</dbReference>
<dbReference type="SUPFAM" id="SSF56194">
    <property type="entry name" value="Uridine diphospho-N-Acetylenolpyruvylglucosamine reductase, MurB, C-terminal domain"/>
    <property type="match status" value="1"/>
</dbReference>
<evidence type="ECO:0000256" key="11">
    <source>
        <dbReference type="ARBA" id="ARBA00022857"/>
    </source>
</evidence>
<dbReference type="InterPro" id="IPR003170">
    <property type="entry name" value="MurB"/>
</dbReference>